<protein>
    <submittedName>
        <fullName evidence="2">Uncharacterized protein</fullName>
    </submittedName>
</protein>
<reference evidence="2 3" key="1">
    <citation type="submission" date="2014-07" db="EMBL/GenBank/DDBJ databases">
        <authorList>
            <person name="McCorrison J."/>
            <person name="Sanka R."/>
            <person name="Torralba M."/>
            <person name="Gillis M."/>
            <person name="Haft D.H."/>
            <person name="Methe B."/>
            <person name="Sutton G."/>
            <person name="Nelson K.E."/>
        </authorList>
    </citation>
    <scope>NUCLEOTIDE SEQUENCE [LARGE SCALE GENOMIC DNA]</scope>
    <source>
        <strain evidence="2 3">DNF00882</strain>
    </source>
</reference>
<evidence type="ECO:0000313" key="3">
    <source>
        <dbReference type="Proteomes" id="UP000029538"/>
    </source>
</evidence>
<evidence type="ECO:0000256" key="1">
    <source>
        <dbReference type="SAM" id="SignalP"/>
    </source>
</evidence>
<dbReference type="EMBL" id="JRNR01000080">
    <property type="protein sequence ID" value="KGF48691.1"/>
    <property type="molecule type" value="Genomic_DNA"/>
</dbReference>
<gene>
    <name evidence="2" type="ORF">HMPREF0654_08155</name>
</gene>
<feature type="chain" id="PRO_5001923981" evidence="1">
    <location>
        <begin position="21"/>
        <end position="229"/>
    </location>
</feature>
<proteinExistence type="predicted"/>
<name>A0A096APQ9_9BACT</name>
<evidence type="ECO:0000313" key="2">
    <source>
        <dbReference type="EMBL" id="KGF48691.1"/>
    </source>
</evidence>
<dbReference type="Proteomes" id="UP000029538">
    <property type="component" value="Unassembled WGS sequence"/>
</dbReference>
<sequence>MKKILLILLFIVGSFTYSHAGIEFPADMPTILALISLHKKMAKAEDASVNQVNTSYIEQQLVTDNATKFNDVRTTLNTKLNNAHQWIVLAAAMSKTTLDVGSTVKEYIQFTKLMGKNLLRKPQVAWYFAEANYNVSKRVSLLKKSVALLVASETNILKASMDERMEIIFNIQEQVAIIRGIINQALFWSRCVAIGGFKYDYIWDILNSEVYTGIANDIINSWNKNLTGI</sequence>
<dbReference type="AlphaFoldDB" id="A0A096APQ9"/>
<accession>A0A096APQ9</accession>
<feature type="signal peptide" evidence="1">
    <location>
        <begin position="1"/>
        <end position="20"/>
    </location>
</feature>
<organism evidence="2 3">
    <name type="scientific">Prevotella disiens DNF00882</name>
    <dbReference type="NCBI Taxonomy" id="1401075"/>
    <lineage>
        <taxon>Bacteria</taxon>
        <taxon>Pseudomonadati</taxon>
        <taxon>Bacteroidota</taxon>
        <taxon>Bacteroidia</taxon>
        <taxon>Bacteroidales</taxon>
        <taxon>Prevotellaceae</taxon>
        <taxon>Prevotella</taxon>
    </lineage>
</organism>
<comment type="caution">
    <text evidence="2">The sequence shown here is derived from an EMBL/GenBank/DDBJ whole genome shotgun (WGS) entry which is preliminary data.</text>
</comment>
<keyword evidence="1" id="KW-0732">Signal</keyword>